<dbReference type="GO" id="GO:1904680">
    <property type="term" value="F:peptide transmembrane transporter activity"/>
    <property type="evidence" value="ECO:0007669"/>
    <property type="project" value="TreeGrafter"/>
</dbReference>
<dbReference type="InterPro" id="IPR030678">
    <property type="entry name" value="Peptide/Ni-bd"/>
</dbReference>
<dbReference type="GO" id="GO:0043190">
    <property type="term" value="C:ATP-binding cassette (ABC) transporter complex"/>
    <property type="evidence" value="ECO:0007669"/>
    <property type="project" value="InterPro"/>
</dbReference>
<evidence type="ECO:0000256" key="1">
    <source>
        <dbReference type="SAM" id="SignalP"/>
    </source>
</evidence>
<dbReference type="PIRSF" id="PIRSF002741">
    <property type="entry name" value="MppA"/>
    <property type="match status" value="1"/>
</dbReference>
<dbReference type="InterPro" id="IPR039424">
    <property type="entry name" value="SBP_5"/>
</dbReference>
<keyword evidence="1" id="KW-0732">Signal</keyword>
<dbReference type="Gene3D" id="3.90.76.10">
    <property type="entry name" value="Dipeptide-binding Protein, Domain 1"/>
    <property type="match status" value="1"/>
</dbReference>
<protein>
    <submittedName>
        <fullName evidence="3">ABC transport system substrate-binding protein</fullName>
        <ecNumber evidence="3">3.1.3.26</ecNumber>
    </submittedName>
</protein>
<dbReference type="PANTHER" id="PTHR30290:SF83">
    <property type="entry name" value="ABC TRANSPORTER SUBSTRATE-BINDING PROTEIN"/>
    <property type="match status" value="1"/>
</dbReference>
<dbReference type="PANTHER" id="PTHR30290">
    <property type="entry name" value="PERIPLASMIC BINDING COMPONENT OF ABC TRANSPORTER"/>
    <property type="match status" value="1"/>
</dbReference>
<evidence type="ECO:0000313" key="4">
    <source>
        <dbReference type="Proteomes" id="UP000000492"/>
    </source>
</evidence>
<dbReference type="Pfam" id="PF00496">
    <property type="entry name" value="SBP_bac_5"/>
    <property type="match status" value="1"/>
</dbReference>
<dbReference type="SUPFAM" id="SSF53850">
    <property type="entry name" value="Periplasmic binding protein-like II"/>
    <property type="match status" value="1"/>
</dbReference>
<feature type="domain" description="Solute-binding protein family 5" evidence="2">
    <location>
        <begin position="77"/>
        <end position="459"/>
    </location>
</feature>
<dbReference type="eggNOG" id="COG4166">
    <property type="taxonomic scope" value="Bacteria"/>
</dbReference>
<dbReference type="OrthoDB" id="9046151at2"/>
<dbReference type="Proteomes" id="UP000000492">
    <property type="component" value="Chromosome"/>
</dbReference>
<feature type="signal peptide" evidence="1">
    <location>
        <begin position="1"/>
        <end position="17"/>
    </location>
</feature>
<dbReference type="RefSeq" id="WP_013887521.1">
    <property type="nucleotide sequence ID" value="NC_015673.1"/>
</dbReference>
<organism evidence="3 4">
    <name type="scientific">Corynebacterium resistens (strain DSM 45100 / JCM 12819 / GTC 2026 / SICGH 158)</name>
    <dbReference type="NCBI Taxonomy" id="662755"/>
    <lineage>
        <taxon>Bacteria</taxon>
        <taxon>Bacillati</taxon>
        <taxon>Actinomycetota</taxon>
        <taxon>Actinomycetes</taxon>
        <taxon>Mycobacteriales</taxon>
        <taxon>Corynebacteriaceae</taxon>
        <taxon>Corynebacterium</taxon>
    </lineage>
</organism>
<dbReference type="GO" id="GO:0015833">
    <property type="term" value="P:peptide transport"/>
    <property type="evidence" value="ECO:0007669"/>
    <property type="project" value="TreeGrafter"/>
</dbReference>
<accession>F8E142</accession>
<dbReference type="CDD" id="cd00995">
    <property type="entry name" value="PBP2_NikA_DppA_OppA_like"/>
    <property type="match status" value="1"/>
</dbReference>
<dbReference type="AlphaFoldDB" id="F8E142"/>
<gene>
    <name evidence="3" type="ordered locus">CRES_0128</name>
</gene>
<dbReference type="Gene3D" id="3.40.190.10">
    <property type="entry name" value="Periplasmic binding protein-like II"/>
    <property type="match status" value="1"/>
</dbReference>
<reference evidence="3 4" key="1">
    <citation type="journal article" date="2012" name="BMC Genomics">
        <title>Complete genome sequence, lifestyle, and multi-drug resistance of the human pathogen Corynebacterium resistens DSM 45100 isolated from blood samples of a leukemia patient.</title>
        <authorList>
            <person name="Schroder J."/>
            <person name="Maus I."/>
            <person name="Meyer K."/>
            <person name="Wordemann S."/>
            <person name="Blom J."/>
            <person name="Jaenicke S."/>
            <person name="Schneider J."/>
            <person name="Trost E."/>
            <person name="Tauch A."/>
        </authorList>
    </citation>
    <scope>NUCLEOTIDE SEQUENCE [LARGE SCALE GENOMIC DNA]</scope>
    <source>
        <strain evidence="4">DSM 45100 / JCM 12819 / CCUG 50093 / GTC 2026 / SICGH 158</strain>
    </source>
</reference>
<sequence length="540" mass="59663">MKAKRVLAALAAMTLTASLTSCSTKQPEAAAELISIYSSEPQNPLVPTNTTENGGGVLLETLFDGLVGYDPEGKPFNKVAKSITPNADSTKFTVEIKKGWKFHNGEEVTSDNFIKAWTFGADTKNGQLGSDFFANIKGFDELNGEKRTTDSLSGLRKIDDHKFTVELSAPESTWPLRLGYSSYVPLPKVAFEDMDAFGEHPIGNGPYMMDGADAWTHNVNIRLKPFDGYSGPNKPQNKGLNFVFYTSQDTAYADMQAGDLDSIRETVGPNAYPSYEADFPKSHSNRPYAAIESFGIPYALDHFKDDEEGKLRRQAISMAIDRNLITEKLFFGARTPARDFGSPTLGGTPDIKGKEVLSYQPDKARELWAKADKIRPYNSTFKIAYNADGGHQPWVEAVTNSIRQTLNIKAEGKAYPNFKGLRDDVVNDKLDSGYRTGWLGDYPSIANSLESQYRTKGSSNDSGYSNQQFDKLLSTAASSSSAKEAQPIYNQAQGILMQDLPQIPLWYKSASTAWNPKLKNFQTGWNGYPEFTKLTKEGDE</sequence>
<evidence type="ECO:0000313" key="3">
    <source>
        <dbReference type="EMBL" id="AEI08491.1"/>
    </source>
</evidence>
<dbReference type="STRING" id="662755.CRES_0128"/>
<proteinExistence type="predicted"/>
<dbReference type="InterPro" id="IPR000914">
    <property type="entry name" value="SBP_5_dom"/>
</dbReference>
<dbReference type="Gene3D" id="3.10.105.10">
    <property type="entry name" value="Dipeptide-binding Protein, Domain 3"/>
    <property type="match status" value="1"/>
</dbReference>
<dbReference type="GO" id="GO:0042597">
    <property type="term" value="C:periplasmic space"/>
    <property type="evidence" value="ECO:0007669"/>
    <property type="project" value="UniProtKB-ARBA"/>
</dbReference>
<feature type="chain" id="PRO_5039315939" evidence="1">
    <location>
        <begin position="18"/>
        <end position="540"/>
    </location>
</feature>
<dbReference type="KEGG" id="crd:CRES_0128"/>
<evidence type="ECO:0000259" key="2">
    <source>
        <dbReference type="Pfam" id="PF00496"/>
    </source>
</evidence>
<name>F8E142_CORRG</name>
<dbReference type="EMBL" id="CP002857">
    <property type="protein sequence ID" value="AEI08491.1"/>
    <property type="molecule type" value="Genomic_DNA"/>
</dbReference>
<keyword evidence="3" id="KW-0378">Hydrolase</keyword>
<dbReference type="EC" id="3.1.3.26" evidence="3"/>
<dbReference type="HOGENOM" id="CLU_017028_0_3_11"/>
<dbReference type="PROSITE" id="PS51257">
    <property type="entry name" value="PROKAR_LIPOPROTEIN"/>
    <property type="match status" value="1"/>
</dbReference>
<dbReference type="GO" id="GO:0008707">
    <property type="term" value="F:inositol hexakisphosphate 4-phosphatase activity"/>
    <property type="evidence" value="ECO:0007669"/>
    <property type="project" value="UniProtKB-EC"/>
</dbReference>
<keyword evidence="4" id="KW-1185">Reference proteome</keyword>